<dbReference type="PANTHER" id="PTHR23238">
    <property type="entry name" value="RNA BINDING PROTEIN"/>
    <property type="match status" value="1"/>
</dbReference>
<keyword evidence="9" id="KW-1185">Reference proteome</keyword>
<evidence type="ECO:0000256" key="4">
    <source>
        <dbReference type="PROSITE-ProRule" id="PRU00176"/>
    </source>
</evidence>
<dbReference type="EMBL" id="LVLJ01003829">
    <property type="protein sequence ID" value="OAE19555.1"/>
    <property type="molecule type" value="Genomic_DNA"/>
</dbReference>
<keyword evidence="3" id="KW-0539">Nucleus</keyword>
<dbReference type="InterPro" id="IPR012677">
    <property type="entry name" value="Nucleotide-bd_a/b_plait_sf"/>
</dbReference>
<keyword evidence="6" id="KW-1133">Transmembrane helix</keyword>
<dbReference type="PROSITE" id="PS50102">
    <property type="entry name" value="RRM"/>
    <property type="match status" value="1"/>
</dbReference>
<reference evidence="8" key="1">
    <citation type="submission" date="2016-03" db="EMBL/GenBank/DDBJ databases">
        <title>Mechanisms controlling the formation of the plant cell surface in tip-growing cells are functionally conserved among land plants.</title>
        <authorList>
            <person name="Honkanen S."/>
            <person name="Jones V.A."/>
            <person name="Morieri G."/>
            <person name="Champion C."/>
            <person name="Hetherington A.J."/>
            <person name="Kelly S."/>
            <person name="Saint-Marcoux D."/>
            <person name="Proust H."/>
            <person name="Prescott H."/>
            <person name="Dolan L."/>
        </authorList>
    </citation>
    <scope>NUCLEOTIDE SEQUENCE [LARGE SCALE GENOMIC DNA]</scope>
    <source>
        <tissue evidence="8">Whole gametophyte</tissue>
    </source>
</reference>
<feature type="domain" description="RRM" evidence="7">
    <location>
        <begin position="101"/>
        <end position="187"/>
    </location>
</feature>
<organism evidence="8 9">
    <name type="scientific">Marchantia polymorpha subsp. ruderalis</name>
    <dbReference type="NCBI Taxonomy" id="1480154"/>
    <lineage>
        <taxon>Eukaryota</taxon>
        <taxon>Viridiplantae</taxon>
        <taxon>Streptophyta</taxon>
        <taxon>Embryophyta</taxon>
        <taxon>Marchantiophyta</taxon>
        <taxon>Marchantiopsida</taxon>
        <taxon>Marchantiidae</taxon>
        <taxon>Marchantiales</taxon>
        <taxon>Marchantiaceae</taxon>
        <taxon>Marchantia</taxon>
    </lineage>
</organism>
<dbReference type="Pfam" id="PF00076">
    <property type="entry name" value="RRM_1"/>
    <property type="match status" value="1"/>
</dbReference>
<evidence type="ECO:0000313" key="9">
    <source>
        <dbReference type="Proteomes" id="UP000077202"/>
    </source>
</evidence>
<name>A0A176VI03_MARPO</name>
<dbReference type="InterPro" id="IPR035979">
    <property type="entry name" value="RBD_domain_sf"/>
</dbReference>
<keyword evidence="6" id="KW-0472">Membrane</keyword>
<comment type="subcellular location">
    <subcellularLocation>
        <location evidence="1">Nucleus</location>
    </subcellularLocation>
</comment>
<dbReference type="Gene3D" id="3.30.70.330">
    <property type="match status" value="1"/>
</dbReference>
<proteinExistence type="predicted"/>
<evidence type="ECO:0000259" key="7">
    <source>
        <dbReference type="PROSITE" id="PS50102"/>
    </source>
</evidence>
<feature type="transmembrane region" description="Helical" evidence="6">
    <location>
        <begin position="31"/>
        <end position="55"/>
    </location>
</feature>
<protein>
    <recommendedName>
        <fullName evidence="7">RRM domain-containing protein</fullName>
    </recommendedName>
</protein>
<evidence type="ECO:0000256" key="5">
    <source>
        <dbReference type="SAM" id="MobiDB-lite"/>
    </source>
</evidence>
<keyword evidence="2 4" id="KW-0694">RNA-binding</keyword>
<dbReference type="GO" id="GO:0003723">
    <property type="term" value="F:RNA binding"/>
    <property type="evidence" value="ECO:0007669"/>
    <property type="project" value="UniProtKB-UniRule"/>
</dbReference>
<feature type="compositionally biased region" description="Acidic residues" evidence="5">
    <location>
        <begin position="9"/>
        <end position="21"/>
    </location>
</feature>
<dbReference type="Proteomes" id="UP000077202">
    <property type="component" value="Unassembled WGS sequence"/>
</dbReference>
<dbReference type="InterPro" id="IPR000504">
    <property type="entry name" value="RRM_dom"/>
</dbReference>
<comment type="caution">
    <text evidence="8">The sequence shown here is derived from an EMBL/GenBank/DDBJ whole genome shotgun (WGS) entry which is preliminary data.</text>
</comment>
<dbReference type="FunFam" id="3.30.70.330:FF:000574">
    <property type="entry name" value="HIV Tat-specific factor 1"/>
    <property type="match status" value="1"/>
</dbReference>
<gene>
    <name evidence="8" type="ORF">AXG93_960s1100</name>
</gene>
<evidence type="ECO:0000256" key="6">
    <source>
        <dbReference type="SAM" id="Phobius"/>
    </source>
</evidence>
<dbReference type="SMART" id="SM00360">
    <property type="entry name" value="RRM"/>
    <property type="match status" value="1"/>
</dbReference>
<evidence type="ECO:0000256" key="2">
    <source>
        <dbReference type="ARBA" id="ARBA00022884"/>
    </source>
</evidence>
<evidence type="ECO:0000313" key="8">
    <source>
        <dbReference type="EMBL" id="OAE19555.1"/>
    </source>
</evidence>
<dbReference type="CDD" id="cd12534">
    <property type="entry name" value="RRM_SARFH"/>
    <property type="match status" value="1"/>
</dbReference>
<keyword evidence="6" id="KW-0812">Transmembrane</keyword>
<dbReference type="SUPFAM" id="SSF54928">
    <property type="entry name" value="RNA-binding domain, RBD"/>
    <property type="match status" value="1"/>
</dbReference>
<dbReference type="GO" id="GO:0006355">
    <property type="term" value="P:regulation of DNA-templated transcription"/>
    <property type="evidence" value="ECO:0007669"/>
    <property type="project" value="InterPro"/>
</dbReference>
<feature type="region of interest" description="Disordered" evidence="5">
    <location>
        <begin position="453"/>
        <end position="614"/>
    </location>
</feature>
<feature type="region of interest" description="Disordered" evidence="5">
    <location>
        <begin position="228"/>
        <end position="265"/>
    </location>
</feature>
<evidence type="ECO:0000256" key="3">
    <source>
        <dbReference type="ARBA" id="ARBA00023242"/>
    </source>
</evidence>
<accession>A0A176VI03</accession>
<evidence type="ECO:0000256" key="1">
    <source>
        <dbReference type="ARBA" id="ARBA00004123"/>
    </source>
</evidence>
<feature type="region of interest" description="Disordered" evidence="5">
    <location>
        <begin position="1"/>
        <end position="22"/>
    </location>
</feature>
<dbReference type="AlphaFoldDB" id="A0A176VI03"/>
<feature type="compositionally biased region" description="Basic and acidic residues" evidence="5">
    <location>
        <begin position="503"/>
        <end position="614"/>
    </location>
</feature>
<dbReference type="InterPro" id="IPR034870">
    <property type="entry name" value="TET_fam"/>
</dbReference>
<feature type="compositionally biased region" description="Gly residues" evidence="5">
    <location>
        <begin position="234"/>
        <end position="247"/>
    </location>
</feature>
<sequence length="614" mass="69320">MLQGKEEAREEEEEEEEEEGREEQRKLVSTYVVLPFLLCALGGWSVAALIVLFWLPALCRAGFVQVFTVVEEHLMLMASVWHYTFFTGLFHSGGAPPVLNSAIYVCQLPPGTDEILLAEHFGTIGLLKKDKRTGRPKIWIYRDKVTNEPKGDATVTYEDSHAASAAVEWFNNTDFHGALISVSIAESKNRDQQQVDQPVVVGMQSPSATMQVPVTDVVQDQVDEFAMDPAAMSDGGGTGGLPGGGGRGRGRGEPGAKAWQQEGDWPCPNPSVPQVGSAQVVRSTLQTINNGHSFCALAILNSNAKPFVPISTSPFEEFAIVVVLPALLVDQAVVLEERVVVAVAVEALVQMLDVAAVRVAHQACLDLTTGIVRYVRMLLELFSSHLLENRSDGFVIHSLLLAREGRAGGYKEFDEAEIEETRRRRRELEDDDGEMYDEFGNLKKKFRLKAKLGDSAGSTMPGAGKSAWDKEELGIVERSGSKEKSRDRGNKENDWEQEGNRGWSRDRDSRDRDEGGRNGHRSRDDDRGLNEYDKGRGREDRGDREWRDSDRGRDVDRDSYRERERSRDRDRDKGRGKDRERDRDRDRDRDWERSKDREWPRDRERVRERDRFLD</sequence>
<feature type="compositionally biased region" description="Basic and acidic residues" evidence="5">
    <location>
        <begin position="467"/>
        <end position="494"/>
    </location>
</feature>
<dbReference type="GO" id="GO:0005634">
    <property type="term" value="C:nucleus"/>
    <property type="evidence" value="ECO:0007669"/>
    <property type="project" value="UniProtKB-SubCell"/>
</dbReference>